<reference evidence="3" key="2">
    <citation type="submission" date="2016-02" db="EMBL/GenBank/DDBJ databases">
        <title>Draft genome sequence of five rapidly growing Mycobacterium species.</title>
        <authorList>
            <person name="Katahira K."/>
            <person name="Gotou Y."/>
            <person name="Iida K."/>
            <person name="Ogura Y."/>
            <person name="Hayashi T."/>
        </authorList>
    </citation>
    <scope>NUCLEOTIDE SEQUENCE [LARGE SCALE GENOMIC DNA]</scope>
    <source>
        <strain evidence="3">JCM15654</strain>
    </source>
</reference>
<proteinExistence type="predicted"/>
<keyword evidence="3" id="KW-1185">Reference proteome</keyword>
<gene>
    <name evidence="2" type="ORF">RMCB_0794</name>
</gene>
<evidence type="ECO:0000313" key="3">
    <source>
        <dbReference type="Proteomes" id="UP000069620"/>
    </source>
</evidence>
<dbReference type="Proteomes" id="UP000069620">
    <property type="component" value="Unassembled WGS sequence"/>
</dbReference>
<protein>
    <submittedName>
        <fullName evidence="2">Uncharacterized protein</fullName>
    </submittedName>
</protein>
<comment type="caution">
    <text evidence="2">The sequence shown here is derived from an EMBL/GenBank/DDBJ whole genome shotgun (WGS) entry which is preliminary data.</text>
</comment>
<sequence length="121" mass="11843">MAGIALIGTAAPVYADNTTHNNNCQSIEANGGGTPGNSATSPGSVFNEGGINSPLGGKGGQAYNSARQGAGAPSQYDTACAKTTANGTATPMQTSMSPTQIKNNSIATRNATGVVSHTGKG</sequence>
<name>A0A100VVJ1_9MYCO</name>
<dbReference type="AlphaFoldDB" id="A0A100VVJ1"/>
<evidence type="ECO:0000256" key="1">
    <source>
        <dbReference type="SAM" id="MobiDB-lite"/>
    </source>
</evidence>
<accession>A0A100VVJ1</accession>
<organism evidence="2 3">
    <name type="scientific">Mycolicibacterium brisbanense</name>
    <dbReference type="NCBI Taxonomy" id="146020"/>
    <lineage>
        <taxon>Bacteria</taxon>
        <taxon>Bacillati</taxon>
        <taxon>Actinomycetota</taxon>
        <taxon>Actinomycetes</taxon>
        <taxon>Mycobacteriales</taxon>
        <taxon>Mycobacteriaceae</taxon>
        <taxon>Mycolicibacterium</taxon>
    </lineage>
</organism>
<dbReference type="STRING" id="146020.RMCB_0794"/>
<feature type="compositionally biased region" description="Polar residues" evidence="1">
    <location>
        <begin position="75"/>
        <end position="115"/>
    </location>
</feature>
<evidence type="ECO:0000313" key="2">
    <source>
        <dbReference type="EMBL" id="GAS86698.1"/>
    </source>
</evidence>
<dbReference type="EMBL" id="BCSX01000007">
    <property type="protein sequence ID" value="GAS86698.1"/>
    <property type="molecule type" value="Genomic_DNA"/>
</dbReference>
<feature type="region of interest" description="Disordered" evidence="1">
    <location>
        <begin position="25"/>
        <end position="121"/>
    </location>
</feature>
<reference evidence="3" key="1">
    <citation type="journal article" date="2016" name="Genome Announc.">
        <title>Draft Genome Sequences of Five Rapidly Growing Mycobacterium Species, M. thermoresistibile, M. fortuitum subsp. acetamidolyticum, M. canariasense, M. brisbanense, and M. novocastrense.</title>
        <authorList>
            <person name="Katahira K."/>
            <person name="Ogura Y."/>
            <person name="Gotoh Y."/>
            <person name="Hayashi T."/>
        </authorList>
    </citation>
    <scope>NUCLEOTIDE SEQUENCE [LARGE SCALE GENOMIC DNA]</scope>
    <source>
        <strain evidence="3">JCM15654</strain>
    </source>
</reference>